<keyword evidence="5" id="KW-1185">Reference proteome</keyword>
<comment type="similarity">
    <text evidence="1 2">Belongs to the nucleosome assembly protein (NAP) family.</text>
</comment>
<feature type="compositionally biased region" description="Acidic residues" evidence="3">
    <location>
        <begin position="232"/>
        <end position="258"/>
    </location>
</feature>
<dbReference type="SUPFAM" id="SSF143113">
    <property type="entry name" value="NAP-like"/>
    <property type="match status" value="1"/>
</dbReference>
<name>A0AAV5S4S0_MAUHU</name>
<dbReference type="Proteomes" id="UP001377567">
    <property type="component" value="Unassembled WGS sequence"/>
</dbReference>
<dbReference type="AlphaFoldDB" id="A0AAV5S4S0"/>
<dbReference type="InterPro" id="IPR002164">
    <property type="entry name" value="NAP_family"/>
</dbReference>
<organism evidence="4 5">
    <name type="scientific">Maudiozyma humilis</name>
    <name type="common">Sour dough yeast</name>
    <name type="synonym">Kazachstania humilis</name>
    <dbReference type="NCBI Taxonomy" id="51915"/>
    <lineage>
        <taxon>Eukaryota</taxon>
        <taxon>Fungi</taxon>
        <taxon>Dikarya</taxon>
        <taxon>Ascomycota</taxon>
        <taxon>Saccharomycotina</taxon>
        <taxon>Saccharomycetes</taxon>
        <taxon>Saccharomycetales</taxon>
        <taxon>Saccharomycetaceae</taxon>
        <taxon>Maudiozyma</taxon>
    </lineage>
</organism>
<sequence length="267" mass="31068">MSNTSNEEISEAFLKLAQNELKVELIDKEVEQFKIKKMESVYNERDTLIEKIPSFWKIVLSQHLDFANYIRASDFKYIDAIEKITVKYASDIEKIGSFSITFHFNKIEGDLEEQIVTKNFKLVKIVSEDEEKKDAESDEESAEPEETLISDVCSIQWPKEYNSINPDLIEDKKSSEGKKNYRQGMKSFFGWFRWTGLKPGKEFPHGDSLATLFSEDLYPYCVKYYTEAQRDFEDEQSDSENSSEEGIELSEDEAEDEEPAQKKARTE</sequence>
<dbReference type="GO" id="GO:0006334">
    <property type="term" value="P:nucleosome assembly"/>
    <property type="evidence" value="ECO:0007669"/>
    <property type="project" value="InterPro"/>
</dbReference>
<evidence type="ECO:0000256" key="2">
    <source>
        <dbReference type="RuleBase" id="RU003876"/>
    </source>
</evidence>
<dbReference type="Gene3D" id="3.30.1120.90">
    <property type="entry name" value="Nucleosome assembly protein"/>
    <property type="match status" value="1"/>
</dbReference>
<gene>
    <name evidence="4" type="ORF">DAKH74_054710</name>
</gene>
<evidence type="ECO:0000256" key="1">
    <source>
        <dbReference type="ARBA" id="ARBA00009947"/>
    </source>
</evidence>
<evidence type="ECO:0000313" key="4">
    <source>
        <dbReference type="EMBL" id="GMM58854.1"/>
    </source>
</evidence>
<proteinExistence type="inferred from homology"/>
<feature type="region of interest" description="Disordered" evidence="3">
    <location>
        <begin position="229"/>
        <end position="267"/>
    </location>
</feature>
<evidence type="ECO:0000313" key="5">
    <source>
        <dbReference type="Proteomes" id="UP001377567"/>
    </source>
</evidence>
<dbReference type="GO" id="GO:0005634">
    <property type="term" value="C:nucleus"/>
    <property type="evidence" value="ECO:0007669"/>
    <property type="project" value="InterPro"/>
</dbReference>
<dbReference type="InterPro" id="IPR037231">
    <property type="entry name" value="NAP-like_sf"/>
</dbReference>
<reference evidence="4 5" key="1">
    <citation type="journal article" date="2023" name="Elife">
        <title>Identification of key yeast species and microbe-microbe interactions impacting larval growth of Drosophila in the wild.</title>
        <authorList>
            <person name="Mure A."/>
            <person name="Sugiura Y."/>
            <person name="Maeda R."/>
            <person name="Honda K."/>
            <person name="Sakurai N."/>
            <person name="Takahashi Y."/>
            <person name="Watada M."/>
            <person name="Katoh T."/>
            <person name="Gotoh A."/>
            <person name="Gotoh Y."/>
            <person name="Taniguchi I."/>
            <person name="Nakamura K."/>
            <person name="Hayashi T."/>
            <person name="Katayama T."/>
            <person name="Uemura T."/>
            <person name="Hattori Y."/>
        </authorList>
    </citation>
    <scope>NUCLEOTIDE SEQUENCE [LARGE SCALE GENOMIC DNA]</scope>
    <source>
        <strain evidence="4 5">KH-74</strain>
    </source>
</reference>
<dbReference type="PANTHER" id="PTHR11875">
    <property type="entry name" value="TESTIS-SPECIFIC Y-ENCODED PROTEIN"/>
    <property type="match status" value="1"/>
</dbReference>
<dbReference type="EMBL" id="BTGD01000025">
    <property type="protein sequence ID" value="GMM58854.1"/>
    <property type="molecule type" value="Genomic_DNA"/>
</dbReference>
<dbReference type="Pfam" id="PF00956">
    <property type="entry name" value="NAP"/>
    <property type="match status" value="1"/>
</dbReference>
<comment type="caution">
    <text evidence="4">The sequence shown here is derived from an EMBL/GenBank/DDBJ whole genome shotgun (WGS) entry which is preliminary data.</text>
</comment>
<accession>A0AAV5S4S0</accession>
<protein>
    <submittedName>
        <fullName evidence="4">Vps75 protein</fullName>
    </submittedName>
</protein>
<evidence type="ECO:0000256" key="3">
    <source>
        <dbReference type="SAM" id="MobiDB-lite"/>
    </source>
</evidence>